<accession>A0A9X9Q4F8</accession>
<feature type="non-terminal residue" evidence="2">
    <location>
        <position position="1"/>
    </location>
</feature>
<organism evidence="2 3">
    <name type="scientific">Gulo gulo</name>
    <name type="common">Wolverine</name>
    <name type="synonym">Gluton</name>
    <dbReference type="NCBI Taxonomy" id="48420"/>
    <lineage>
        <taxon>Eukaryota</taxon>
        <taxon>Metazoa</taxon>
        <taxon>Chordata</taxon>
        <taxon>Craniata</taxon>
        <taxon>Vertebrata</taxon>
        <taxon>Euteleostomi</taxon>
        <taxon>Mammalia</taxon>
        <taxon>Eutheria</taxon>
        <taxon>Laurasiatheria</taxon>
        <taxon>Carnivora</taxon>
        <taxon>Caniformia</taxon>
        <taxon>Musteloidea</taxon>
        <taxon>Mustelidae</taxon>
        <taxon>Guloninae</taxon>
        <taxon>Gulo</taxon>
    </lineage>
</organism>
<gene>
    <name evidence="2" type="ORF">BN2614_LOCUS2</name>
</gene>
<reference evidence="2 3" key="1">
    <citation type="submission" date="2018-10" db="EMBL/GenBank/DDBJ databases">
        <authorList>
            <person name="Ekblom R."/>
            <person name="Jareborg N."/>
        </authorList>
    </citation>
    <scope>NUCLEOTIDE SEQUENCE [LARGE SCALE GENOMIC DNA]</scope>
    <source>
        <tissue evidence="2">Muscle</tissue>
    </source>
</reference>
<dbReference type="EMBL" id="CYRY02034087">
    <property type="protein sequence ID" value="VCX10639.1"/>
    <property type="molecule type" value="Genomic_DNA"/>
</dbReference>
<feature type="region of interest" description="Disordered" evidence="1">
    <location>
        <begin position="1"/>
        <end position="34"/>
    </location>
</feature>
<feature type="compositionally biased region" description="Polar residues" evidence="1">
    <location>
        <begin position="8"/>
        <end position="19"/>
    </location>
</feature>
<name>A0A9X9Q4F8_GULGU</name>
<sequence>LRLGLSNPARTQPRSSSFPGSGLRPALGQKGEEARTVRSCRESCRLETPPRGVLVRTPCLLLLKFLQVLNWVFPGASWTQRARAPQSCV</sequence>
<dbReference type="Proteomes" id="UP000269945">
    <property type="component" value="Unassembled WGS sequence"/>
</dbReference>
<proteinExistence type="predicted"/>
<keyword evidence="3" id="KW-1185">Reference proteome</keyword>
<evidence type="ECO:0000313" key="2">
    <source>
        <dbReference type="EMBL" id="VCX10639.1"/>
    </source>
</evidence>
<comment type="caution">
    <text evidence="2">The sequence shown here is derived from an EMBL/GenBank/DDBJ whole genome shotgun (WGS) entry which is preliminary data.</text>
</comment>
<protein>
    <submittedName>
        <fullName evidence="2">Uncharacterized protein</fullName>
    </submittedName>
</protein>
<evidence type="ECO:0000256" key="1">
    <source>
        <dbReference type="SAM" id="MobiDB-lite"/>
    </source>
</evidence>
<evidence type="ECO:0000313" key="3">
    <source>
        <dbReference type="Proteomes" id="UP000269945"/>
    </source>
</evidence>
<dbReference type="AlphaFoldDB" id="A0A9X9Q4F8"/>